<evidence type="ECO:0000313" key="3">
    <source>
        <dbReference type="Proteomes" id="UP001378960"/>
    </source>
</evidence>
<dbReference type="InterPro" id="IPR028115">
    <property type="entry name" value="DUF4484"/>
</dbReference>
<comment type="caution">
    <text evidence="2">The sequence shown here is derived from an EMBL/GenBank/DDBJ whole genome shotgun (WGS) entry which is preliminary data.</text>
</comment>
<organism evidence="2 3">
    <name type="scientific">Pichia kluyveri</name>
    <name type="common">Yeast</name>
    <dbReference type="NCBI Taxonomy" id="36015"/>
    <lineage>
        <taxon>Eukaryota</taxon>
        <taxon>Fungi</taxon>
        <taxon>Dikarya</taxon>
        <taxon>Ascomycota</taxon>
        <taxon>Saccharomycotina</taxon>
        <taxon>Pichiomycetes</taxon>
        <taxon>Pichiales</taxon>
        <taxon>Pichiaceae</taxon>
        <taxon>Pichia</taxon>
    </lineage>
</organism>
<dbReference type="EMBL" id="BTGB01000009">
    <property type="protein sequence ID" value="GMM48123.1"/>
    <property type="molecule type" value="Genomic_DNA"/>
</dbReference>
<protein>
    <submittedName>
        <fullName evidence="2">Anr2 protein</fullName>
    </submittedName>
</protein>
<evidence type="ECO:0000259" key="1">
    <source>
        <dbReference type="Pfam" id="PF14831"/>
    </source>
</evidence>
<dbReference type="AlphaFoldDB" id="A0AAV5R9M0"/>
<accession>A0AAV5R9M0</accession>
<dbReference type="GO" id="GO:0005811">
    <property type="term" value="C:lipid droplet"/>
    <property type="evidence" value="ECO:0007669"/>
    <property type="project" value="TreeGrafter"/>
</dbReference>
<dbReference type="Pfam" id="PF09804">
    <property type="entry name" value="DENND11"/>
    <property type="match status" value="1"/>
</dbReference>
<gene>
    <name evidence="2" type="ORF">DAPK24_047210</name>
</gene>
<dbReference type="PANTHER" id="PTHR28153">
    <property type="entry name" value="PROTEIN, PUTATIVE-RELATED"/>
    <property type="match status" value="1"/>
</dbReference>
<keyword evidence="3" id="KW-1185">Reference proteome</keyword>
<dbReference type="InterPro" id="IPR018626">
    <property type="entry name" value="LCHN/Anr2"/>
</dbReference>
<evidence type="ECO:0000313" key="2">
    <source>
        <dbReference type="EMBL" id="GMM48123.1"/>
    </source>
</evidence>
<name>A0AAV5R9M0_PICKL</name>
<dbReference type="InterPro" id="IPR053056">
    <property type="entry name" value="Lipid_Metab_Assoc_Protein"/>
</dbReference>
<dbReference type="PANTHER" id="PTHR28153:SF1">
    <property type="entry name" value="DUF4484 DOMAIN-CONTAINING PROTEIN"/>
    <property type="match status" value="1"/>
</dbReference>
<feature type="domain" description="DUF4484" evidence="1">
    <location>
        <begin position="367"/>
        <end position="503"/>
    </location>
</feature>
<reference evidence="2 3" key="1">
    <citation type="journal article" date="2023" name="Elife">
        <title>Identification of key yeast species and microbe-microbe interactions impacting larval growth of Drosophila in the wild.</title>
        <authorList>
            <person name="Mure A."/>
            <person name="Sugiura Y."/>
            <person name="Maeda R."/>
            <person name="Honda K."/>
            <person name="Sakurai N."/>
            <person name="Takahashi Y."/>
            <person name="Watada M."/>
            <person name="Katoh T."/>
            <person name="Gotoh A."/>
            <person name="Gotoh Y."/>
            <person name="Taniguchi I."/>
            <person name="Nakamura K."/>
            <person name="Hayashi T."/>
            <person name="Katayama T."/>
            <person name="Uemura T."/>
            <person name="Hattori Y."/>
        </authorList>
    </citation>
    <scope>NUCLEOTIDE SEQUENCE [LARGE SCALE GENOMIC DNA]</scope>
    <source>
        <strain evidence="2 3">PK-24</strain>
    </source>
</reference>
<proteinExistence type="predicted"/>
<sequence length="505" mass="58612">MAKPPICAIFLTKFDVHKGYELIYYKSIDNIYDSKDLEFKSIPSGLHSVESDVICFTKNGKIPESLLYGLSVFKQNSLQLKDVVDRSKVKMYSLGILIDPRHLKSIDEFKNWDAKIYSCMWVFKTELTSMISEFIQLDTKEQEDDYLNKFESFFDNYKYKNEISKVHSSPQITSEDEIKSDHMVDSLVDIIDDFGPLIFKIWKISLLRKCIIINSIHDGNHNGILIGDICKIIFCISLISSIPKELQKRLEKSSKKDLSDMMFNKPIYNICVNDIDTIVQMDTNYIACTTDQIITERKGIYDYNILLSKECPQIINAITGDNEYATFRDNEKFQIIYSQFNHDSNNNNNNNSTSIIHPLSSKVSERRSIQELIWTGLSWWASAGESFSSHNEIFANEYEFFDNISNDKVERLISLVGYFQRITMKIFLVLIDRIRVGNEEGNEYDNDIEEDEDKITISFDPHDIEEMGLDPYSNGDCEFIKELVEVWWGIEVRIGGYFDDCCFCP</sequence>
<dbReference type="Pfam" id="PF14831">
    <property type="entry name" value="DUF4484"/>
    <property type="match status" value="1"/>
</dbReference>
<dbReference type="Proteomes" id="UP001378960">
    <property type="component" value="Unassembled WGS sequence"/>
</dbReference>